<dbReference type="SUPFAM" id="SSF53474">
    <property type="entry name" value="alpha/beta-Hydrolases"/>
    <property type="match status" value="1"/>
</dbReference>
<reference evidence="2 3" key="1">
    <citation type="journal article" date="2016" name="Nat. Commun.">
        <title>Thousands of microbial genomes shed light on interconnected biogeochemical processes in an aquifer system.</title>
        <authorList>
            <person name="Anantharaman K."/>
            <person name="Brown C.T."/>
            <person name="Hug L.A."/>
            <person name="Sharon I."/>
            <person name="Castelle C.J."/>
            <person name="Probst A.J."/>
            <person name="Thomas B.C."/>
            <person name="Singh A."/>
            <person name="Wilkins M.J."/>
            <person name="Karaoz U."/>
            <person name="Brodie E.L."/>
            <person name="Williams K.H."/>
            <person name="Hubbard S.S."/>
            <person name="Banfield J.F."/>
        </authorList>
    </citation>
    <scope>NUCLEOTIDE SEQUENCE [LARGE SCALE GENOMIC DNA]</scope>
</reference>
<dbReference type="PANTHER" id="PTHR11614">
    <property type="entry name" value="PHOSPHOLIPASE-RELATED"/>
    <property type="match status" value="1"/>
</dbReference>
<feature type="domain" description="Serine aminopeptidase S33" evidence="1">
    <location>
        <begin position="23"/>
        <end position="150"/>
    </location>
</feature>
<dbReference type="InterPro" id="IPR022742">
    <property type="entry name" value="Hydrolase_4"/>
</dbReference>
<dbReference type="InterPro" id="IPR009199">
    <property type="entry name" value="PhoPQ-act_pathogen-rel_PqaA"/>
</dbReference>
<dbReference type="Pfam" id="PF12146">
    <property type="entry name" value="Hydrolase_4"/>
    <property type="match status" value="1"/>
</dbReference>
<gene>
    <name evidence="2" type="ORF">A2406_02480</name>
</gene>
<accession>A0A1G2BZT9</accession>
<comment type="caution">
    <text evidence="2">The sequence shown here is derived from an EMBL/GenBank/DDBJ whole genome shotgun (WGS) entry which is preliminary data.</text>
</comment>
<organism evidence="2 3">
    <name type="scientific">Candidatus Komeilibacteria bacterium RIFOXYC1_FULL_37_11</name>
    <dbReference type="NCBI Taxonomy" id="1798555"/>
    <lineage>
        <taxon>Bacteria</taxon>
        <taxon>Candidatus Komeiliibacteriota</taxon>
    </lineage>
</organism>
<dbReference type="Proteomes" id="UP000177626">
    <property type="component" value="Unassembled WGS sequence"/>
</dbReference>
<evidence type="ECO:0000259" key="1">
    <source>
        <dbReference type="Pfam" id="PF12146"/>
    </source>
</evidence>
<proteinExistence type="predicted"/>
<evidence type="ECO:0000313" key="2">
    <source>
        <dbReference type="EMBL" id="OGY94668.1"/>
    </source>
</evidence>
<protein>
    <recommendedName>
        <fullName evidence="1">Serine aminopeptidase S33 domain-containing protein</fullName>
    </recommendedName>
</protein>
<evidence type="ECO:0000313" key="3">
    <source>
        <dbReference type="Proteomes" id="UP000177626"/>
    </source>
</evidence>
<dbReference type="Pfam" id="PF10142">
    <property type="entry name" value="PhoPQ_related"/>
    <property type="match status" value="1"/>
</dbReference>
<dbReference type="Gene3D" id="3.40.50.1820">
    <property type="entry name" value="alpha/beta hydrolase"/>
    <property type="match status" value="1"/>
</dbReference>
<dbReference type="EMBL" id="MHKQ01000005">
    <property type="protein sequence ID" value="OGY94668.1"/>
    <property type="molecule type" value="Genomic_DNA"/>
</dbReference>
<dbReference type="InterPro" id="IPR051044">
    <property type="entry name" value="MAG_DAG_Lipase"/>
</dbReference>
<dbReference type="AlphaFoldDB" id="A0A1G2BZT9"/>
<dbReference type="InterPro" id="IPR029058">
    <property type="entry name" value="AB_hydrolase_fold"/>
</dbReference>
<name>A0A1G2BZT9_9BACT</name>
<sequence length="260" mass="29818">MEKLFIKNRNNKNIAVLVDIVDNQKGLVFIMHGLGGFKEQRHIQTFAKAFKNQGFTTVLFDATNTLGKGESEGSYEDATVTNYYADLEDVINWAKKQKWYQQPFCLVGHSLGGICIALYAENYPKQVKGLAPISTVVSGKLSMETEKHKNIAKEWERTGWYITESSSQPGIIKRLKWSHMIDRLKYDLLLKVDKLAMPVLLIVGDQDDSTLPKHQKILYEKLPAQKELHIIKGAQHTFKEEKHLKEIKKIFGNWIKKLNT</sequence>